<evidence type="ECO:0000256" key="9">
    <source>
        <dbReference type="SAM" id="Phobius"/>
    </source>
</evidence>
<evidence type="ECO:0000256" key="7">
    <source>
        <dbReference type="ARBA" id="ARBA00023136"/>
    </source>
</evidence>
<evidence type="ECO:0000256" key="4">
    <source>
        <dbReference type="ARBA" id="ARBA00022475"/>
    </source>
</evidence>
<dbReference type="GO" id="GO:0015087">
    <property type="term" value="F:cobalt ion transmembrane transporter activity"/>
    <property type="evidence" value="ECO:0007669"/>
    <property type="project" value="TreeGrafter"/>
</dbReference>
<evidence type="ECO:0000256" key="1">
    <source>
        <dbReference type="ARBA" id="ARBA00004651"/>
    </source>
</evidence>
<dbReference type="Proteomes" id="UP001150266">
    <property type="component" value="Unassembled WGS sequence"/>
</dbReference>
<keyword evidence="4" id="KW-1003">Cell membrane</keyword>
<evidence type="ECO:0000256" key="8">
    <source>
        <dbReference type="SAM" id="MobiDB-lite"/>
    </source>
</evidence>
<dbReference type="SUPFAM" id="SSF144083">
    <property type="entry name" value="Magnesium transport protein CorA, transmembrane region"/>
    <property type="match status" value="1"/>
</dbReference>
<feature type="compositionally biased region" description="Low complexity" evidence="8">
    <location>
        <begin position="43"/>
        <end position="64"/>
    </location>
</feature>
<dbReference type="AlphaFoldDB" id="A0A9W9DIC7"/>
<keyword evidence="7 9" id="KW-0472">Membrane</keyword>
<comment type="similarity">
    <text evidence="2">Belongs to the CorA metal ion transporter (MIT) (TC 1.A.35) family.</text>
</comment>
<evidence type="ECO:0000256" key="5">
    <source>
        <dbReference type="ARBA" id="ARBA00022692"/>
    </source>
</evidence>
<evidence type="ECO:0000313" key="11">
    <source>
        <dbReference type="Proteomes" id="UP001150266"/>
    </source>
</evidence>
<feature type="compositionally biased region" description="Polar residues" evidence="8">
    <location>
        <begin position="27"/>
        <end position="38"/>
    </location>
</feature>
<evidence type="ECO:0000313" key="10">
    <source>
        <dbReference type="EMBL" id="KAJ4470895.1"/>
    </source>
</evidence>
<dbReference type="Pfam" id="PF01544">
    <property type="entry name" value="CorA"/>
    <property type="match status" value="1"/>
</dbReference>
<dbReference type="GO" id="GO:0015095">
    <property type="term" value="F:magnesium ion transmembrane transporter activity"/>
    <property type="evidence" value="ECO:0007669"/>
    <property type="project" value="TreeGrafter"/>
</dbReference>
<dbReference type="PANTHER" id="PTHR46494">
    <property type="entry name" value="CORA FAMILY METAL ION TRANSPORTER (EUROFUNG)"/>
    <property type="match status" value="1"/>
</dbReference>
<reference evidence="10" key="1">
    <citation type="submission" date="2022-08" db="EMBL/GenBank/DDBJ databases">
        <title>A Global Phylogenomic Analysis of the Shiitake Genus Lentinula.</title>
        <authorList>
            <consortium name="DOE Joint Genome Institute"/>
            <person name="Sierra-Patev S."/>
            <person name="Min B."/>
            <person name="Naranjo-Ortiz M."/>
            <person name="Looney B."/>
            <person name="Konkel Z."/>
            <person name="Slot J.C."/>
            <person name="Sakamoto Y."/>
            <person name="Steenwyk J.L."/>
            <person name="Rokas A."/>
            <person name="Carro J."/>
            <person name="Camarero S."/>
            <person name="Ferreira P."/>
            <person name="Molpeceres G."/>
            <person name="Ruiz-Duenas F.J."/>
            <person name="Serrano A."/>
            <person name="Henrissat B."/>
            <person name="Drula E."/>
            <person name="Hughes K.W."/>
            <person name="Mata J.L."/>
            <person name="Ishikawa N.K."/>
            <person name="Vargas-Isla R."/>
            <person name="Ushijima S."/>
            <person name="Smith C.A."/>
            <person name="Ahrendt S."/>
            <person name="Andreopoulos W."/>
            <person name="He G."/>
            <person name="Labutti K."/>
            <person name="Lipzen A."/>
            <person name="Ng V."/>
            <person name="Riley R."/>
            <person name="Sandor L."/>
            <person name="Barry K."/>
            <person name="Martinez A.T."/>
            <person name="Xiao Y."/>
            <person name="Gibbons J.G."/>
            <person name="Terashima K."/>
            <person name="Grigoriev I.V."/>
            <person name="Hibbett D.S."/>
        </authorList>
    </citation>
    <scope>NUCLEOTIDE SEQUENCE</scope>
    <source>
        <strain evidence="10">JLM2183</strain>
    </source>
</reference>
<feature type="region of interest" description="Disordered" evidence="8">
    <location>
        <begin position="1"/>
        <end position="89"/>
    </location>
</feature>
<dbReference type="InterPro" id="IPR045861">
    <property type="entry name" value="CorA_cytoplasmic_dom"/>
</dbReference>
<feature type="transmembrane region" description="Helical" evidence="9">
    <location>
        <begin position="575"/>
        <end position="594"/>
    </location>
</feature>
<feature type="region of interest" description="Disordered" evidence="8">
    <location>
        <begin position="247"/>
        <end position="329"/>
    </location>
</feature>
<name>A0A9W9DIC7_9AGAR</name>
<dbReference type="Gene3D" id="3.30.460.20">
    <property type="entry name" value="CorA soluble domain-like"/>
    <property type="match status" value="1"/>
</dbReference>
<evidence type="ECO:0000256" key="6">
    <source>
        <dbReference type="ARBA" id="ARBA00022989"/>
    </source>
</evidence>
<feature type="compositionally biased region" description="Polar residues" evidence="8">
    <location>
        <begin position="247"/>
        <end position="260"/>
    </location>
</feature>
<proteinExistence type="inferred from homology"/>
<keyword evidence="6 9" id="KW-1133">Transmembrane helix</keyword>
<keyword evidence="11" id="KW-1185">Reference proteome</keyword>
<gene>
    <name evidence="10" type="ORF">J3R30DRAFT_3531685</name>
</gene>
<dbReference type="PANTHER" id="PTHR46494:SF1">
    <property type="entry name" value="CORA FAMILY METAL ION TRANSPORTER (EUROFUNG)"/>
    <property type="match status" value="1"/>
</dbReference>
<sequence>MPRENSFSDSDGRSLTPDLDEEATGGISPTSPTYSIPRNQLLAEPSISSAPKESSETSAPSASSLRKNDPTTSSFPMATRPELGPRDRFRSSVRKVMAMRRSTTLLQNNNIGAEPGVDPRRATADLQYGGIQQDCVIELVDYSSTSISYGRMTNKELVNLLDDKNASARQSWAKVRWINIGGLSWDVIKAVSLKYDIHPLALEDVFHTRSQTRSKADYYNKHLFLRILCHELGDPDAEPKTVESAAFGSTLTGGPRSSSPLPFEDGEGYEMQEKEDRTLFSSSSGSRKSTLRNRAGRKKREREKDLEEGPLKAPSLFSLNQNTETRQQRREEEVSIAALKKGERVIVDVSPMHIFLFRDGTVISMHPNSDLTLTQPITRRLQQRDTMLRSSADPSLLVQSLLDLIVDKALEVIDEYHLKIKRFERQVLLRPEVSTVRNLHILSGDLILHKRTLEPIKTVVYGLRRYDLDRAAALVDQSIAANKDIKIVGFMSHKSKIYLADVYDHMEYILTSIEMFAGITENLINYTFNMTSYEMNEVMRRLTLATIVFLPLTLLTGYFGMNFTFMWSVEKNSDVLFWEIAIPVMLVVIPMFLMPDLKRMVHYIQKRMVSQKAVKSYKRL</sequence>
<accession>A0A9W9DIC7</accession>
<keyword evidence="3" id="KW-0813">Transport</keyword>
<comment type="caution">
    <text evidence="10">The sequence shown here is derived from an EMBL/GenBank/DDBJ whole genome shotgun (WGS) entry which is preliminary data.</text>
</comment>
<dbReference type="InterPro" id="IPR002523">
    <property type="entry name" value="MgTranspt_CorA/ZnTranspt_ZntB"/>
</dbReference>
<dbReference type="InterPro" id="IPR045863">
    <property type="entry name" value="CorA_TM1_TM2"/>
</dbReference>
<dbReference type="GO" id="GO:0000287">
    <property type="term" value="F:magnesium ion binding"/>
    <property type="evidence" value="ECO:0007669"/>
    <property type="project" value="TreeGrafter"/>
</dbReference>
<organism evidence="10 11">
    <name type="scientific">Lentinula aciculospora</name>
    <dbReference type="NCBI Taxonomy" id="153920"/>
    <lineage>
        <taxon>Eukaryota</taxon>
        <taxon>Fungi</taxon>
        <taxon>Dikarya</taxon>
        <taxon>Basidiomycota</taxon>
        <taxon>Agaricomycotina</taxon>
        <taxon>Agaricomycetes</taxon>
        <taxon>Agaricomycetidae</taxon>
        <taxon>Agaricales</taxon>
        <taxon>Marasmiineae</taxon>
        <taxon>Omphalotaceae</taxon>
        <taxon>Lentinula</taxon>
    </lineage>
</organism>
<dbReference type="SUPFAM" id="SSF143865">
    <property type="entry name" value="CorA soluble domain-like"/>
    <property type="match status" value="1"/>
</dbReference>
<feature type="transmembrane region" description="Helical" evidence="9">
    <location>
        <begin position="542"/>
        <end position="563"/>
    </location>
</feature>
<feature type="compositionally biased region" description="Basic residues" evidence="8">
    <location>
        <begin position="289"/>
        <end position="301"/>
    </location>
</feature>
<dbReference type="GO" id="GO:0005886">
    <property type="term" value="C:plasma membrane"/>
    <property type="evidence" value="ECO:0007669"/>
    <property type="project" value="UniProtKB-SubCell"/>
</dbReference>
<evidence type="ECO:0000256" key="3">
    <source>
        <dbReference type="ARBA" id="ARBA00022448"/>
    </source>
</evidence>
<dbReference type="OrthoDB" id="165352at2759"/>
<dbReference type="Gene3D" id="1.20.58.340">
    <property type="entry name" value="Magnesium transport protein CorA, transmembrane region"/>
    <property type="match status" value="2"/>
</dbReference>
<dbReference type="EMBL" id="JAOTPV010000024">
    <property type="protein sequence ID" value="KAJ4470895.1"/>
    <property type="molecule type" value="Genomic_DNA"/>
</dbReference>
<dbReference type="GO" id="GO:0050897">
    <property type="term" value="F:cobalt ion binding"/>
    <property type="evidence" value="ECO:0007669"/>
    <property type="project" value="TreeGrafter"/>
</dbReference>
<evidence type="ECO:0000256" key="2">
    <source>
        <dbReference type="ARBA" id="ARBA00009765"/>
    </source>
</evidence>
<keyword evidence="5 9" id="KW-0812">Transmembrane</keyword>
<protein>
    <submittedName>
        <fullName evidence="10">Magnesium transporter</fullName>
    </submittedName>
</protein>
<comment type="subcellular location">
    <subcellularLocation>
        <location evidence="1">Cell membrane</location>
        <topology evidence="1">Multi-pass membrane protein</topology>
    </subcellularLocation>
</comment>